<evidence type="ECO:0000256" key="1">
    <source>
        <dbReference type="ARBA" id="ARBA00004496"/>
    </source>
</evidence>
<dbReference type="EMBL" id="CP072642">
    <property type="protein sequence ID" value="QUV94045.1"/>
    <property type="molecule type" value="Genomic_DNA"/>
</dbReference>
<dbReference type="NCBIfam" id="TIGR01003">
    <property type="entry name" value="PTS_HPr_family"/>
    <property type="match status" value="1"/>
</dbReference>
<keyword evidence="7" id="KW-1185">Reference proteome</keyword>
<gene>
    <name evidence="6" type="ORF">J8C05_00860</name>
</gene>
<organism evidence="6 7">
    <name type="scientific">Chloracidobacterium sp. N</name>
    <dbReference type="NCBI Taxonomy" id="2821540"/>
    <lineage>
        <taxon>Bacteria</taxon>
        <taxon>Pseudomonadati</taxon>
        <taxon>Acidobacteriota</taxon>
        <taxon>Terriglobia</taxon>
        <taxon>Terriglobales</taxon>
        <taxon>Acidobacteriaceae</taxon>
        <taxon>Chloracidobacterium</taxon>
        <taxon>Chloracidobacterium aggregatum</taxon>
    </lineage>
</organism>
<dbReference type="Proteomes" id="UP000677668">
    <property type="component" value="Chromosome 1"/>
</dbReference>
<keyword evidence="3" id="KW-0963">Cytoplasm</keyword>
<comment type="similarity">
    <text evidence="2">Belongs to the HPr family.</text>
</comment>
<dbReference type="PANTHER" id="PTHR33705:SF2">
    <property type="entry name" value="PHOSPHOCARRIER PROTEIN NPR"/>
    <property type="match status" value="1"/>
</dbReference>
<evidence type="ECO:0000313" key="7">
    <source>
        <dbReference type="Proteomes" id="UP000677668"/>
    </source>
</evidence>
<dbReference type="InterPro" id="IPR035895">
    <property type="entry name" value="HPr-like_sf"/>
</dbReference>
<comment type="subcellular location">
    <subcellularLocation>
        <location evidence="1">Cytoplasm</location>
    </subcellularLocation>
</comment>
<dbReference type="Pfam" id="PF00381">
    <property type="entry name" value="PTS-HPr"/>
    <property type="match status" value="1"/>
</dbReference>
<dbReference type="InterPro" id="IPR000032">
    <property type="entry name" value="HPr-like"/>
</dbReference>
<dbReference type="Gene3D" id="3.30.1340.10">
    <property type="entry name" value="HPr-like"/>
    <property type="match status" value="1"/>
</dbReference>
<evidence type="ECO:0000259" key="5">
    <source>
        <dbReference type="PROSITE" id="PS51350"/>
    </source>
</evidence>
<dbReference type="PROSITE" id="PS51350">
    <property type="entry name" value="PTS_HPR_DOM"/>
    <property type="match status" value="1"/>
</dbReference>
<name>A0ABX8AZB0_9BACT</name>
<sequence length="94" mass="10102">MPLERLVTVTNPLGLHARPSARLVTVVNQFKSRVLLRRADDPNFVDAGSILSVMFLAAARGTPLVIRVEGEDEAAAMAAVVALFSEGQESSHVF</sequence>
<keyword evidence="4" id="KW-0598">Phosphotransferase system</keyword>
<dbReference type="PANTHER" id="PTHR33705">
    <property type="entry name" value="PHOSPHOCARRIER PROTEIN HPR"/>
    <property type="match status" value="1"/>
</dbReference>
<reference evidence="6 7" key="1">
    <citation type="submission" date="2021-03" db="EMBL/GenBank/DDBJ databases">
        <title>Genomic and phenotypic characterization of Chloracidobacterium isolates provides evidence for multiple species.</title>
        <authorList>
            <person name="Saini M.K."/>
            <person name="Costas A.M.G."/>
            <person name="Tank M."/>
            <person name="Bryant D.A."/>
        </authorList>
    </citation>
    <scope>NUCLEOTIDE SEQUENCE [LARGE SCALE GENOMIC DNA]</scope>
    <source>
        <strain evidence="6 7">N</strain>
    </source>
</reference>
<feature type="domain" description="HPr" evidence="5">
    <location>
        <begin position="2"/>
        <end position="94"/>
    </location>
</feature>
<evidence type="ECO:0000256" key="2">
    <source>
        <dbReference type="ARBA" id="ARBA00010736"/>
    </source>
</evidence>
<evidence type="ECO:0000313" key="6">
    <source>
        <dbReference type="EMBL" id="QUV94045.1"/>
    </source>
</evidence>
<dbReference type="CDD" id="cd00367">
    <property type="entry name" value="PTS-HPr_like"/>
    <property type="match status" value="1"/>
</dbReference>
<dbReference type="InterPro" id="IPR050399">
    <property type="entry name" value="HPr"/>
</dbReference>
<dbReference type="PRINTS" id="PR00107">
    <property type="entry name" value="PHOSPHOCPHPR"/>
</dbReference>
<dbReference type="PROSITE" id="PS00369">
    <property type="entry name" value="PTS_HPR_HIS"/>
    <property type="match status" value="1"/>
</dbReference>
<evidence type="ECO:0000256" key="3">
    <source>
        <dbReference type="ARBA" id="ARBA00022490"/>
    </source>
</evidence>
<protein>
    <submittedName>
        <fullName evidence="6">HPr family phosphocarrier protein</fullName>
    </submittedName>
</protein>
<proteinExistence type="inferred from homology"/>
<accession>A0ABX8AZB0</accession>
<dbReference type="SUPFAM" id="SSF55594">
    <property type="entry name" value="HPr-like"/>
    <property type="match status" value="1"/>
</dbReference>
<dbReference type="InterPro" id="IPR001020">
    <property type="entry name" value="PTS_HPr_His_P_site"/>
</dbReference>
<dbReference type="RefSeq" id="WP_014098692.1">
    <property type="nucleotide sequence ID" value="NZ_CP072642.1"/>
</dbReference>
<evidence type="ECO:0000256" key="4">
    <source>
        <dbReference type="ARBA" id="ARBA00022683"/>
    </source>
</evidence>